<dbReference type="OrthoDB" id="7493123at2"/>
<evidence type="ECO:0000256" key="1">
    <source>
        <dbReference type="SAM" id="SignalP"/>
    </source>
</evidence>
<gene>
    <name evidence="2" type="ORF">E4L96_07630</name>
</gene>
<protein>
    <submittedName>
        <fullName evidence="2">Transporter</fullName>
    </submittedName>
</protein>
<feature type="signal peptide" evidence="1">
    <location>
        <begin position="1"/>
        <end position="49"/>
    </location>
</feature>
<accession>A0A4Y9SG56</accession>
<dbReference type="AlphaFoldDB" id="A0A4Y9SG56"/>
<reference evidence="2 3" key="1">
    <citation type="submission" date="2019-03" db="EMBL/GenBank/DDBJ databases">
        <title>Draft Genome Sequence of Massilia arenosa sp. nov., a Novel Massilia Species Isolated from a Sandy-loam Maize Soil.</title>
        <authorList>
            <person name="Raths R."/>
            <person name="Peta V."/>
            <person name="Bucking H."/>
        </authorList>
    </citation>
    <scope>NUCLEOTIDE SEQUENCE [LARGE SCALE GENOMIC DNA]</scope>
    <source>
        <strain evidence="2 3">MC02</strain>
    </source>
</reference>
<name>A0A4Y9SG56_9BURK</name>
<sequence>MYAKSMISSTSGTQPQDTKRNLMKKLIPTLVCSAVAALFPALASASCGAAFCTVNTNWTSETALADAGNAFDLRYEFINLNQPMSGTDTIAIGQIPHHHDEVRTLNRNVVATWSHSFVGGWGVSVSLPVSERDHIHVHNHHGAKLSENWNFTELGDTRVTGRYQKALLADPLKPALAGVTFGLKLPTGRTGVANDANSVAERSMQPGTGTTDAILGAFYHQKLTASDIAWFAQAQYQHALNTRSNYKPGSTFSADIGLRRGLTERLGGLLQLNAVRKGTDSGSEAEPEDSGQRTVALSPGLSYAIGAQTQVYAYYQHALYRKVNGVQLTADRAFVVGVSGQL</sequence>
<evidence type="ECO:0000313" key="3">
    <source>
        <dbReference type="Proteomes" id="UP000298438"/>
    </source>
</evidence>
<keyword evidence="3" id="KW-1185">Reference proteome</keyword>
<proteinExistence type="predicted"/>
<dbReference type="Pfam" id="PF13557">
    <property type="entry name" value="Phenol_MetA_deg"/>
    <property type="match status" value="1"/>
</dbReference>
<evidence type="ECO:0000313" key="2">
    <source>
        <dbReference type="EMBL" id="TFW22595.1"/>
    </source>
</evidence>
<dbReference type="Proteomes" id="UP000298438">
    <property type="component" value="Unassembled WGS sequence"/>
</dbReference>
<feature type="chain" id="PRO_5021379359" evidence="1">
    <location>
        <begin position="50"/>
        <end position="342"/>
    </location>
</feature>
<dbReference type="InterPro" id="IPR025737">
    <property type="entry name" value="FApF"/>
</dbReference>
<dbReference type="EMBL" id="SPVF01000105">
    <property type="protein sequence ID" value="TFW22595.1"/>
    <property type="molecule type" value="Genomic_DNA"/>
</dbReference>
<comment type="caution">
    <text evidence="2">The sequence shown here is derived from an EMBL/GenBank/DDBJ whole genome shotgun (WGS) entry which is preliminary data.</text>
</comment>
<organism evidence="2 3">
    <name type="scientific">Zemynaea arenosa</name>
    <dbReference type="NCBI Taxonomy" id="2561931"/>
    <lineage>
        <taxon>Bacteria</taxon>
        <taxon>Pseudomonadati</taxon>
        <taxon>Pseudomonadota</taxon>
        <taxon>Betaproteobacteria</taxon>
        <taxon>Burkholderiales</taxon>
        <taxon>Oxalobacteraceae</taxon>
        <taxon>Telluria group</taxon>
        <taxon>Zemynaea</taxon>
    </lineage>
</organism>
<keyword evidence="1" id="KW-0732">Signal</keyword>